<evidence type="ECO:0000256" key="1">
    <source>
        <dbReference type="SAM" id="MobiDB-lite"/>
    </source>
</evidence>
<protein>
    <submittedName>
        <fullName evidence="2">Uncharacterized protein</fullName>
    </submittedName>
</protein>
<feature type="region of interest" description="Disordered" evidence="1">
    <location>
        <begin position="59"/>
        <end position="100"/>
    </location>
</feature>
<dbReference type="RefSeq" id="WP_145958891.1">
    <property type="nucleotide sequence ID" value="NZ_CP015267.1"/>
</dbReference>
<sequence length="100" mass="10377">MMDLVTSETINHQSQLRAGHFDLEGLADLLGCVSGCLADSDARDLVGTATSIRGASALHQSMGNNSAPPRPAISSTSGSAKAAGFFVHPRRPVRRADGSE</sequence>
<gene>
    <name evidence="2" type="ORF">QRB35_26330</name>
</gene>
<reference evidence="3" key="1">
    <citation type="submission" date="2023-06" db="EMBL/GenBank/DDBJ databases">
        <title>Itaconate inhibition of nontuberculous mycobacteria.</title>
        <authorList>
            <person name="Spilker T."/>
        </authorList>
    </citation>
    <scope>NUCLEOTIDE SEQUENCE [LARGE SCALE GENOMIC DNA]</scope>
    <source>
        <strain evidence="3">FLAC1071</strain>
    </source>
</reference>
<name>A0ABT7P8W5_MYCIT</name>
<feature type="compositionally biased region" description="Polar residues" evidence="1">
    <location>
        <begin position="59"/>
        <end position="79"/>
    </location>
</feature>
<evidence type="ECO:0000313" key="2">
    <source>
        <dbReference type="EMBL" id="MDM3929498.1"/>
    </source>
</evidence>
<proteinExistence type="predicted"/>
<evidence type="ECO:0000313" key="3">
    <source>
        <dbReference type="Proteomes" id="UP001529272"/>
    </source>
</evidence>
<keyword evidence="3" id="KW-1185">Reference proteome</keyword>
<reference evidence="2 3" key="2">
    <citation type="submission" date="2023-06" db="EMBL/GenBank/DDBJ databases">
        <title>Itaconate inhibition of nontuberculous mycobacteria.</title>
        <authorList>
            <person name="Breen P."/>
            <person name="Zimbric M."/>
            <person name="Caverly L."/>
        </authorList>
    </citation>
    <scope>NUCLEOTIDE SEQUENCE [LARGE SCALE GENOMIC DNA]</scope>
    <source>
        <strain evidence="2 3">FLAC1071</strain>
    </source>
</reference>
<organism evidence="2 3">
    <name type="scientific">Mycobacterium intracellulare subsp. chimaera</name>
    <dbReference type="NCBI Taxonomy" id="222805"/>
    <lineage>
        <taxon>Bacteria</taxon>
        <taxon>Bacillati</taxon>
        <taxon>Actinomycetota</taxon>
        <taxon>Actinomycetes</taxon>
        <taxon>Mycobacteriales</taxon>
        <taxon>Mycobacteriaceae</taxon>
        <taxon>Mycobacterium</taxon>
        <taxon>Mycobacterium avium complex (MAC)</taxon>
    </lineage>
</organism>
<comment type="caution">
    <text evidence="2">The sequence shown here is derived from an EMBL/GenBank/DDBJ whole genome shotgun (WGS) entry which is preliminary data.</text>
</comment>
<accession>A0ABT7P8W5</accession>
<dbReference type="Proteomes" id="UP001529272">
    <property type="component" value="Unassembled WGS sequence"/>
</dbReference>
<dbReference type="EMBL" id="JASZZX010000038">
    <property type="protein sequence ID" value="MDM3929498.1"/>
    <property type="molecule type" value="Genomic_DNA"/>
</dbReference>